<feature type="compositionally biased region" description="Basic and acidic residues" evidence="1">
    <location>
        <begin position="816"/>
        <end position="837"/>
    </location>
</feature>
<evidence type="ECO:0000313" key="2">
    <source>
        <dbReference type="EMBL" id="CAD5118042.1"/>
    </source>
</evidence>
<feature type="compositionally biased region" description="Polar residues" evidence="1">
    <location>
        <begin position="667"/>
        <end position="680"/>
    </location>
</feature>
<feature type="compositionally biased region" description="Low complexity" evidence="1">
    <location>
        <begin position="197"/>
        <end position="207"/>
    </location>
</feature>
<proteinExistence type="predicted"/>
<keyword evidence="3" id="KW-1185">Reference proteome</keyword>
<evidence type="ECO:0000313" key="3">
    <source>
        <dbReference type="Proteomes" id="UP000549394"/>
    </source>
</evidence>
<evidence type="ECO:0000256" key="1">
    <source>
        <dbReference type="SAM" id="MobiDB-lite"/>
    </source>
</evidence>
<feature type="compositionally biased region" description="Basic and acidic residues" evidence="1">
    <location>
        <begin position="263"/>
        <end position="283"/>
    </location>
</feature>
<reference evidence="2 3" key="1">
    <citation type="submission" date="2020-08" db="EMBL/GenBank/DDBJ databases">
        <authorList>
            <person name="Hejnol A."/>
        </authorList>
    </citation>
    <scope>NUCLEOTIDE SEQUENCE [LARGE SCALE GENOMIC DNA]</scope>
</reference>
<dbReference type="InterPro" id="IPR026106">
    <property type="entry name" value="MAP9"/>
</dbReference>
<accession>A0A7I8VP13</accession>
<organism evidence="2 3">
    <name type="scientific">Dimorphilus gyrociliatus</name>
    <dbReference type="NCBI Taxonomy" id="2664684"/>
    <lineage>
        <taxon>Eukaryota</taxon>
        <taxon>Metazoa</taxon>
        <taxon>Spiralia</taxon>
        <taxon>Lophotrochozoa</taxon>
        <taxon>Annelida</taxon>
        <taxon>Polychaeta</taxon>
        <taxon>Polychaeta incertae sedis</taxon>
        <taxon>Dinophilidae</taxon>
        <taxon>Dimorphilus</taxon>
    </lineage>
</organism>
<gene>
    <name evidence="2" type="ORF">DGYR_LOCUS6482</name>
</gene>
<dbReference type="AlphaFoldDB" id="A0A7I8VP13"/>
<dbReference type="GO" id="GO:0000281">
    <property type="term" value="P:mitotic cytokinesis"/>
    <property type="evidence" value="ECO:0007669"/>
    <property type="project" value="InterPro"/>
</dbReference>
<name>A0A7I8VP13_9ANNE</name>
<dbReference type="OrthoDB" id="6127153at2759"/>
<dbReference type="GO" id="GO:0008017">
    <property type="term" value="F:microtubule binding"/>
    <property type="evidence" value="ECO:0007669"/>
    <property type="project" value="TreeGrafter"/>
</dbReference>
<feature type="compositionally biased region" description="Basic and acidic residues" evidence="1">
    <location>
        <begin position="447"/>
        <end position="539"/>
    </location>
</feature>
<sequence>MYSNLSIPPRSTGRKKLADSDELRLNMRRSRDDDELSSDDELLQGFNSTTKGKSRSPYDDRRGSPLSVQNKRNSSKNARSSYLDKGDEDDSLGGGVLNMTMKQPLNRNFLKSSGRKSPTGDFSKTKDLGRWQPPSFSDRNKEKDRERASPKFDDNFDRDKRRRTPTALDSLAESPVPTPRNRYSPKPLERKSKYSKSKSQPQPSPRSVKSRREDNKNRKSPFDDRTRWSPKNEFESDRKTLLRKSPLDDRIDDRRSNGRRSITPKDEVDSRKPLPANRFDRGRKSPFGAENDKDFDNRNRRTPKDEFERDRPKPSYRSDRDRKSPYDKKSLAQDSEDDDLDWENYRKKRPDDKRSYDRDDRRTPKDHFEKPKVPSRMDKNRKSPHGLDRDNDYYDKKNQWNGRDDDDNYYDHGGRNKRDLDSNGRGRKTHEDYRRKHSFGYDSDEDKDFKGDRRSGDGTRDYRDRKTPDFSRRKSPVDERDRKTPDFSRRKSPVDERDRNKSDFSRRSPYDKNDRKTPDFSRRKSPVDRNDRYQDERRRSITPKNTETSKYGRRTPKNDRDDDKDETRFPNERRKSSVFDFMDDDKKSPKPTRRKSIETTEKKFQPRVPKRNKEKDNFGDTDKETRDKPRPAQRNPQADDSSICQDLEHSPVPIRRKSLEQPAPTRTAHTAKSKMNSTAIDSVADAQFQFQPIDADGDKTQENVEDDENEKKKKVRKHKPIPRYGKISGSKTLPLNTNTVDLSSTSSIRDAVFNEWKKTRGKEYPLKLAQEKKEREEKELKEMEELKSKREMGEKAYQQWLLNKKRSAPVVKKRKEKSDEEKRRDEMEAKEMKRKQMEKVFEEWKKEKLYREREAKRVEEDKRRDEERKQRKKSEEKEEKKEKFDVDRWKEKKKREIERKKYEEERKQREKEEEEYRLNKEKIEKSNEEYEAWRKRKETETRRKSASRIQFSEDRAPFRPASSTIPFGR</sequence>
<dbReference type="GO" id="GO:1902412">
    <property type="term" value="P:regulation of mitotic cytokinesis"/>
    <property type="evidence" value="ECO:0007669"/>
    <property type="project" value="TreeGrafter"/>
</dbReference>
<dbReference type="EMBL" id="CAJFCJ010000007">
    <property type="protein sequence ID" value="CAD5118042.1"/>
    <property type="molecule type" value="Genomic_DNA"/>
</dbReference>
<feature type="region of interest" description="Disordered" evidence="1">
    <location>
        <begin position="767"/>
        <end position="837"/>
    </location>
</feature>
<feature type="compositionally biased region" description="Basic residues" evidence="1">
    <location>
        <begin position="712"/>
        <end position="721"/>
    </location>
</feature>
<feature type="compositionally biased region" description="Polar residues" evidence="1">
    <location>
        <begin position="634"/>
        <end position="644"/>
    </location>
</feature>
<feature type="compositionally biased region" description="Basic and acidic residues" evidence="1">
    <location>
        <begin position="595"/>
        <end position="604"/>
    </location>
</feature>
<dbReference type="PANTHER" id="PTHR14739">
    <property type="entry name" value="MICROTUBULE-ASSOCIATED PROTEIN 9"/>
    <property type="match status" value="1"/>
</dbReference>
<feature type="region of interest" description="Disordered" evidence="1">
    <location>
        <begin position="1"/>
        <end position="741"/>
    </location>
</feature>
<feature type="compositionally biased region" description="Basic and acidic residues" evidence="1">
    <location>
        <begin position="409"/>
        <end position="434"/>
    </location>
</feature>
<feature type="compositionally biased region" description="Polar residues" evidence="1">
    <location>
        <begin position="100"/>
        <end position="111"/>
    </location>
</feature>
<feature type="compositionally biased region" description="Basic and acidic residues" evidence="1">
    <location>
        <begin position="556"/>
        <end position="577"/>
    </location>
</feature>
<protein>
    <submittedName>
        <fullName evidence="2">DgyrCDS6783</fullName>
    </submittedName>
</protein>
<feature type="region of interest" description="Disordered" evidence="1">
    <location>
        <begin position="854"/>
        <end position="894"/>
    </location>
</feature>
<feature type="compositionally biased region" description="Acidic residues" evidence="1">
    <location>
        <begin position="33"/>
        <end position="42"/>
    </location>
</feature>
<dbReference type="Proteomes" id="UP000549394">
    <property type="component" value="Unassembled WGS sequence"/>
</dbReference>
<feature type="compositionally biased region" description="Polar residues" evidence="1">
    <location>
        <begin position="729"/>
        <end position="741"/>
    </location>
</feature>
<feature type="compositionally biased region" description="Low complexity" evidence="1">
    <location>
        <begin position="70"/>
        <end position="81"/>
    </location>
</feature>
<feature type="compositionally biased region" description="Basic and acidic residues" evidence="1">
    <location>
        <begin position="343"/>
        <end position="398"/>
    </location>
</feature>
<feature type="compositionally biased region" description="Basic and acidic residues" evidence="1">
    <location>
        <begin position="767"/>
        <end position="794"/>
    </location>
</feature>
<comment type="caution">
    <text evidence="2">The sequence shown here is derived from an EMBL/GenBank/DDBJ whole genome shotgun (WGS) entry which is preliminary data.</text>
</comment>
<feature type="compositionally biased region" description="Basic and acidic residues" evidence="1">
    <location>
        <begin position="16"/>
        <end position="32"/>
    </location>
</feature>
<feature type="compositionally biased region" description="Basic and acidic residues" evidence="1">
    <location>
        <begin position="611"/>
        <end position="630"/>
    </location>
</feature>
<feature type="compositionally biased region" description="Basic and acidic residues" evidence="1">
    <location>
        <begin position="210"/>
        <end position="256"/>
    </location>
</feature>
<feature type="compositionally biased region" description="Basic and acidic residues" evidence="1">
    <location>
        <begin position="930"/>
        <end position="943"/>
    </location>
</feature>
<feature type="compositionally biased region" description="Basic and acidic residues" evidence="1">
    <location>
        <begin position="138"/>
        <end position="159"/>
    </location>
</feature>
<dbReference type="PANTHER" id="PTHR14739:SF9">
    <property type="entry name" value="MICROTUBULE-ASSOCIATED PROTEIN 9"/>
    <property type="match status" value="1"/>
</dbReference>
<dbReference type="GO" id="GO:0090307">
    <property type="term" value="P:mitotic spindle assembly"/>
    <property type="evidence" value="ECO:0007669"/>
    <property type="project" value="TreeGrafter"/>
</dbReference>
<dbReference type="GO" id="GO:0000235">
    <property type="term" value="C:astral microtubule"/>
    <property type="evidence" value="ECO:0007669"/>
    <property type="project" value="TreeGrafter"/>
</dbReference>
<feature type="compositionally biased region" description="Basic and acidic residues" evidence="1">
    <location>
        <begin position="290"/>
        <end position="331"/>
    </location>
</feature>
<feature type="region of interest" description="Disordered" evidence="1">
    <location>
        <begin position="930"/>
        <end position="969"/>
    </location>
</feature>
<feature type="compositionally biased region" description="Basic residues" evidence="1">
    <location>
        <begin position="803"/>
        <end position="815"/>
    </location>
</feature>
<feature type="region of interest" description="Disordered" evidence="1">
    <location>
        <begin position="899"/>
        <end position="918"/>
    </location>
</feature>